<organism evidence="1 2">
    <name type="scientific">Zostera marina</name>
    <name type="common">Eelgrass</name>
    <dbReference type="NCBI Taxonomy" id="29655"/>
    <lineage>
        <taxon>Eukaryota</taxon>
        <taxon>Viridiplantae</taxon>
        <taxon>Streptophyta</taxon>
        <taxon>Embryophyta</taxon>
        <taxon>Tracheophyta</taxon>
        <taxon>Spermatophyta</taxon>
        <taxon>Magnoliopsida</taxon>
        <taxon>Liliopsida</taxon>
        <taxon>Zosteraceae</taxon>
        <taxon>Zostera</taxon>
    </lineage>
</organism>
<dbReference type="EMBL" id="LFYR01000620">
    <property type="protein sequence ID" value="KMZ72729.1"/>
    <property type="molecule type" value="Genomic_DNA"/>
</dbReference>
<comment type="caution">
    <text evidence="1">The sequence shown here is derived from an EMBL/GenBank/DDBJ whole genome shotgun (WGS) entry which is preliminary data.</text>
</comment>
<accession>A0A0K9PUW7</accession>
<reference evidence="2" key="1">
    <citation type="journal article" date="2016" name="Nature">
        <title>The genome of the seagrass Zostera marina reveals angiosperm adaptation to the sea.</title>
        <authorList>
            <person name="Olsen J.L."/>
            <person name="Rouze P."/>
            <person name="Verhelst B."/>
            <person name="Lin Y.-C."/>
            <person name="Bayer T."/>
            <person name="Collen J."/>
            <person name="Dattolo E."/>
            <person name="De Paoli E."/>
            <person name="Dittami S."/>
            <person name="Maumus F."/>
            <person name="Michel G."/>
            <person name="Kersting A."/>
            <person name="Lauritano C."/>
            <person name="Lohaus R."/>
            <person name="Toepel M."/>
            <person name="Tonon T."/>
            <person name="Vanneste K."/>
            <person name="Amirebrahimi M."/>
            <person name="Brakel J."/>
            <person name="Bostroem C."/>
            <person name="Chovatia M."/>
            <person name="Grimwood J."/>
            <person name="Jenkins J.W."/>
            <person name="Jueterbock A."/>
            <person name="Mraz A."/>
            <person name="Stam W.T."/>
            <person name="Tice H."/>
            <person name="Bornberg-Bauer E."/>
            <person name="Green P.J."/>
            <person name="Pearson G.A."/>
            <person name="Procaccini G."/>
            <person name="Duarte C.M."/>
            <person name="Schmutz J."/>
            <person name="Reusch T.B.H."/>
            <person name="Van de Peer Y."/>
        </authorList>
    </citation>
    <scope>NUCLEOTIDE SEQUENCE [LARGE SCALE GENOMIC DNA]</scope>
    <source>
        <strain evidence="2">cv. Finnish</strain>
    </source>
</reference>
<dbReference type="AlphaFoldDB" id="A0A0K9PUW7"/>
<evidence type="ECO:0000313" key="2">
    <source>
        <dbReference type="Proteomes" id="UP000036987"/>
    </source>
</evidence>
<proteinExistence type="predicted"/>
<sequence length="73" mass="8304">MRAFQHVTSFVEQLSNSLCAIPKDPEVAYKLTSEVSMKRSAADSSKPRRIMVPWIVKPRRRSVSCVEALRRNG</sequence>
<protein>
    <submittedName>
        <fullName evidence="1">Uncharacterized protein</fullName>
    </submittedName>
</protein>
<name>A0A0K9PUW7_ZOSMR</name>
<dbReference type="Proteomes" id="UP000036987">
    <property type="component" value="Unassembled WGS sequence"/>
</dbReference>
<keyword evidence="2" id="KW-1185">Reference proteome</keyword>
<gene>
    <name evidence="1" type="ORF">ZOSMA_15G00670</name>
</gene>
<evidence type="ECO:0000313" key="1">
    <source>
        <dbReference type="EMBL" id="KMZ72729.1"/>
    </source>
</evidence>